<dbReference type="GO" id="GO:0004523">
    <property type="term" value="F:RNA-DNA hybrid ribonuclease activity"/>
    <property type="evidence" value="ECO:0007669"/>
    <property type="project" value="InterPro"/>
</dbReference>
<dbReference type="InterPro" id="IPR001584">
    <property type="entry name" value="Integrase_cat-core"/>
</dbReference>
<evidence type="ECO:0000313" key="11">
    <source>
        <dbReference type="Ensembl" id="ENSBIXP00000005479.1"/>
    </source>
</evidence>
<keyword evidence="5" id="KW-0255">Endonuclease</keyword>
<dbReference type="STRING" id="30522.A0A4W2C1V4"/>
<dbReference type="Pfam" id="PF17919">
    <property type="entry name" value="RT_RNaseH_2"/>
    <property type="match status" value="1"/>
</dbReference>
<name>A0A4W2C1V4_BOBOX</name>
<evidence type="ECO:0000256" key="5">
    <source>
        <dbReference type="ARBA" id="ARBA00022759"/>
    </source>
</evidence>
<dbReference type="OMA" id="EECESEY"/>
<dbReference type="PANTHER" id="PTHR33064">
    <property type="entry name" value="POL PROTEIN"/>
    <property type="match status" value="1"/>
</dbReference>
<organism evidence="11 12">
    <name type="scientific">Bos indicus x Bos taurus</name>
    <name type="common">Hybrid cattle</name>
    <dbReference type="NCBI Taxonomy" id="30522"/>
    <lineage>
        <taxon>Eukaryota</taxon>
        <taxon>Metazoa</taxon>
        <taxon>Chordata</taxon>
        <taxon>Craniata</taxon>
        <taxon>Vertebrata</taxon>
        <taxon>Euteleostomi</taxon>
        <taxon>Mammalia</taxon>
        <taxon>Eutheria</taxon>
        <taxon>Laurasiatheria</taxon>
        <taxon>Artiodactyla</taxon>
        <taxon>Ruminantia</taxon>
        <taxon>Pecora</taxon>
        <taxon>Bovidae</taxon>
        <taxon>Bovinae</taxon>
        <taxon>Bos</taxon>
    </lineage>
</organism>
<reference evidence="11" key="2">
    <citation type="submission" date="2025-08" db="UniProtKB">
        <authorList>
            <consortium name="Ensembl"/>
        </authorList>
    </citation>
    <scope>IDENTIFICATION</scope>
</reference>
<dbReference type="PANTHER" id="PTHR33064:SF36">
    <property type="entry name" value="CCHC-TYPE DOMAIN-CONTAINING PROTEIN"/>
    <property type="match status" value="1"/>
</dbReference>
<evidence type="ECO:0000259" key="8">
    <source>
        <dbReference type="PROSITE" id="PS50878"/>
    </source>
</evidence>
<feature type="domain" description="RNase H type-1" evidence="9">
    <location>
        <begin position="400"/>
        <end position="546"/>
    </location>
</feature>
<dbReference type="Gene3D" id="3.30.420.10">
    <property type="entry name" value="Ribonuclease H-like superfamily/Ribonuclease H"/>
    <property type="match status" value="2"/>
</dbReference>
<sequence length="997" mass="111664">MVQDLRIINEAVVPFHPTVPNPYVILGEIPPSAKWFTVLDLKDAFFCIPLAKESQYLFAFEWEAPGEKHQQMTWTVLPQGFRDSPHLFGQALGRDLLDLDLGPNGKILQYVIICNDLLICSPDEKSAQQHAIQVLNFLAERGYKVSRAKAQMVETKVTYLGGQITHGSRRLSSDRVQGILQLPSPTTRKQLRAFLGLIGYCRIWIPNYGLIAQPLYESLKGRDDSIPLMWGTPQKEAEATLKQALTQAPALRLPDPEKTFQLYVHEREGIALGVLTQRLGSEPQPVAYLSKRLDPTSRGWPPCLRNLAAIAIMIEDALKLSFGGKLTIFTSHQVKQLLNGRGHLWMSDMENPGLTIFPCEVLNPATLLSTPEGSLPFHSCLETLDHWTKPREGLSEDPLTNPEEIWHTDGSSFVLDGKRRAGYAVVSNFETIEAKPLPPGTSAQLAELIALTRALELGKGKRIAIYTDSKYAFLVLHAHAAVWKERGHLTTRGCPIKYGDQILRVLEAVHLPTEVSVSHCKGHQKGNTEVARGNQAADQAGKIAALQNHDLIGIATLVPQTNLPETPSYTEGETLKAKSEGFQEDHMGWFQKEGLLFLPGNLQWKLVNSLHATTHLGEKALQILLERSFRGTGLQTTIRQVVSSCPICQINNSQGARRPQLAQPIQRRGAYPGEDWQMDFTRMPASQGYKYLLVMIDTFTGWIEGFPTRTEKAKEVVKNCSMKSFQDSVCPGHYKVTMGHHLLLRSPKGVSKALGITYYLHCAWRPQSSGKIERANQFLKSAIKKITQETSLGWKEALPIALLCTRIAPKEQVGLSPYEMLYGRPFVYVNDLFLDPEVQTLQSYTMAIGQFQQDIRLWGMNQDPKDSKESPLYAPGTQVLIKAWKDGSPKAQLQPTWKGPYPVILSTPTAVKVPGHDSWIHYSRVKPWKKTEEDTQYTCEPLGDLRYLFRTTNECHSNEHPQNLVSGDKISQDNSKEPTQFDRDCTPKQTGDRSSDP</sequence>
<feature type="domain" description="Integrase catalytic" evidence="10">
    <location>
        <begin position="668"/>
        <end position="825"/>
    </location>
</feature>
<evidence type="ECO:0000313" key="12">
    <source>
        <dbReference type="Proteomes" id="UP000314981"/>
    </source>
</evidence>
<dbReference type="AlphaFoldDB" id="A0A4W2C1V4"/>
<dbReference type="SUPFAM" id="SSF53098">
    <property type="entry name" value="Ribonuclease H-like"/>
    <property type="match status" value="2"/>
</dbReference>
<dbReference type="InterPro" id="IPR012337">
    <property type="entry name" value="RNaseH-like_sf"/>
</dbReference>
<keyword evidence="3" id="KW-0548">Nucleotidyltransferase</keyword>
<dbReference type="PROSITE" id="PS50878">
    <property type="entry name" value="RT_POL"/>
    <property type="match status" value="1"/>
</dbReference>
<reference evidence="11" key="3">
    <citation type="submission" date="2025-09" db="UniProtKB">
        <authorList>
            <consortium name="Ensembl"/>
        </authorList>
    </citation>
    <scope>IDENTIFICATION</scope>
</reference>
<dbReference type="InterPro" id="IPR041577">
    <property type="entry name" value="RT_RNaseH_2"/>
</dbReference>
<evidence type="ECO:0000256" key="1">
    <source>
        <dbReference type="ARBA" id="ARBA00010879"/>
    </source>
</evidence>
<dbReference type="Pfam" id="PF00075">
    <property type="entry name" value="RNase_H"/>
    <property type="match status" value="1"/>
</dbReference>
<evidence type="ECO:0000256" key="7">
    <source>
        <dbReference type="SAM" id="MobiDB-lite"/>
    </source>
</evidence>
<dbReference type="Gene3D" id="3.10.20.370">
    <property type="match status" value="1"/>
</dbReference>
<dbReference type="Pfam" id="PF18697">
    <property type="entry name" value="MLVIN_C"/>
    <property type="match status" value="1"/>
</dbReference>
<dbReference type="PROSITE" id="PS50994">
    <property type="entry name" value="INTEGRASE"/>
    <property type="match status" value="1"/>
</dbReference>
<dbReference type="InterPro" id="IPR002156">
    <property type="entry name" value="RNaseH_domain"/>
</dbReference>
<dbReference type="InterPro" id="IPR036397">
    <property type="entry name" value="RNaseH_sf"/>
</dbReference>
<dbReference type="Pfam" id="PF09337">
    <property type="entry name" value="zf-H2C2"/>
    <property type="match status" value="1"/>
</dbReference>
<dbReference type="InterPro" id="IPR000477">
    <property type="entry name" value="RT_dom"/>
</dbReference>
<dbReference type="Pfam" id="PF00665">
    <property type="entry name" value="rve"/>
    <property type="match status" value="1"/>
</dbReference>
<evidence type="ECO:0000256" key="4">
    <source>
        <dbReference type="ARBA" id="ARBA00022722"/>
    </source>
</evidence>
<dbReference type="PROSITE" id="PS50879">
    <property type="entry name" value="RNASE_H_1"/>
    <property type="match status" value="1"/>
</dbReference>
<dbReference type="Gene3D" id="3.30.70.270">
    <property type="match status" value="2"/>
</dbReference>
<dbReference type="InterPro" id="IPR040643">
    <property type="entry name" value="MLVIN_C"/>
</dbReference>
<dbReference type="Gene3D" id="1.10.340.70">
    <property type="match status" value="1"/>
</dbReference>
<protein>
    <submittedName>
        <fullName evidence="11">Uncharacterized protein</fullName>
    </submittedName>
</protein>
<dbReference type="SUPFAM" id="SSF56672">
    <property type="entry name" value="DNA/RNA polymerases"/>
    <property type="match status" value="1"/>
</dbReference>
<feature type="domain" description="Reverse transcriptase" evidence="8">
    <location>
        <begin position="1"/>
        <end position="164"/>
    </location>
</feature>
<dbReference type="Pfam" id="PF00078">
    <property type="entry name" value="RVT_1"/>
    <property type="match status" value="1"/>
</dbReference>
<dbReference type="Ensembl" id="ENSBIXT00000005676.1">
    <property type="protein sequence ID" value="ENSBIXP00000005479.1"/>
    <property type="gene ID" value="ENSBIXG00000011661.1"/>
</dbReference>
<dbReference type="Proteomes" id="UP000314981">
    <property type="component" value="Chromosome 5"/>
</dbReference>
<feature type="region of interest" description="Disordered" evidence="7">
    <location>
        <begin position="957"/>
        <end position="997"/>
    </location>
</feature>
<dbReference type="InterPro" id="IPR015416">
    <property type="entry name" value="Znf_H2C2_histone_UAS-bd"/>
</dbReference>
<keyword evidence="4" id="KW-0540">Nuclease</keyword>
<evidence type="ECO:0000256" key="2">
    <source>
        <dbReference type="ARBA" id="ARBA00022679"/>
    </source>
</evidence>
<proteinExistence type="inferred from homology"/>
<dbReference type="InterPro" id="IPR051320">
    <property type="entry name" value="Viral_Replic_Matur_Polypro"/>
</dbReference>
<comment type="similarity">
    <text evidence="1">Belongs to the beta type-B retroviral polymerase family. HERV class-II K(HML-2) pol subfamily.</text>
</comment>
<dbReference type="Gene3D" id="2.30.30.850">
    <property type="match status" value="1"/>
</dbReference>
<dbReference type="GO" id="GO:0003676">
    <property type="term" value="F:nucleic acid binding"/>
    <property type="evidence" value="ECO:0007669"/>
    <property type="project" value="InterPro"/>
</dbReference>
<keyword evidence="12" id="KW-1185">Reference proteome</keyword>
<dbReference type="GO" id="GO:0016779">
    <property type="term" value="F:nucleotidyltransferase activity"/>
    <property type="evidence" value="ECO:0007669"/>
    <property type="project" value="UniProtKB-KW"/>
</dbReference>
<dbReference type="GO" id="GO:0015074">
    <property type="term" value="P:DNA integration"/>
    <property type="evidence" value="ECO:0007669"/>
    <property type="project" value="InterPro"/>
</dbReference>
<dbReference type="CDD" id="cd09273">
    <property type="entry name" value="RNase_HI_RT_Bel"/>
    <property type="match status" value="1"/>
</dbReference>
<dbReference type="InterPro" id="IPR043128">
    <property type="entry name" value="Rev_trsase/Diguanyl_cyclase"/>
</dbReference>
<evidence type="ECO:0000259" key="9">
    <source>
        <dbReference type="PROSITE" id="PS50879"/>
    </source>
</evidence>
<keyword evidence="2" id="KW-0808">Transferase</keyword>
<reference evidence="11 12" key="1">
    <citation type="submission" date="2018-11" db="EMBL/GenBank/DDBJ databases">
        <title>Haplotype-resolved cattle genomes.</title>
        <authorList>
            <person name="Low W.Y."/>
            <person name="Tearle R."/>
            <person name="Bickhart D.M."/>
            <person name="Rosen B.D."/>
            <person name="Koren S."/>
            <person name="Rhie A."/>
            <person name="Hiendleder S."/>
            <person name="Phillippy A.M."/>
            <person name="Smith T.P.L."/>
            <person name="Williams J.L."/>
        </authorList>
    </citation>
    <scope>NUCLEOTIDE SEQUENCE [LARGE SCALE GENOMIC DNA]</scope>
</reference>
<feature type="compositionally biased region" description="Basic and acidic residues" evidence="7">
    <location>
        <begin position="970"/>
        <end position="997"/>
    </location>
</feature>
<evidence type="ECO:0000256" key="6">
    <source>
        <dbReference type="ARBA" id="ARBA00022801"/>
    </source>
</evidence>
<accession>A0A4W2C1V4</accession>
<dbReference type="FunFam" id="3.30.70.270:FF:000020">
    <property type="entry name" value="Transposon Tf2-6 polyprotein-like Protein"/>
    <property type="match status" value="1"/>
</dbReference>
<evidence type="ECO:0000256" key="3">
    <source>
        <dbReference type="ARBA" id="ARBA00022695"/>
    </source>
</evidence>
<evidence type="ECO:0000259" key="10">
    <source>
        <dbReference type="PROSITE" id="PS50994"/>
    </source>
</evidence>
<dbReference type="InterPro" id="IPR043502">
    <property type="entry name" value="DNA/RNA_pol_sf"/>
</dbReference>
<keyword evidence="6" id="KW-0378">Hydrolase</keyword>